<sequence length="112" mass="12750">MPIQWSNIRGIIWMKQSFITLLQGFVSDSVYQISSHLQNSPSAKLSLLLKLDIYGQTTPRKRHSTPHHSNFQPNHLGGSFTEVSCKPIYRSLRFPRTTAPTPPPAFKAIFQQ</sequence>
<comment type="caution">
    <text evidence="1">The sequence shown here is derived from an EMBL/GenBank/DDBJ whole genome shotgun (WGS) entry which is preliminary data.</text>
</comment>
<dbReference type="AlphaFoldDB" id="A0A4Y2EXW9"/>
<evidence type="ECO:0000313" key="1">
    <source>
        <dbReference type="EMBL" id="GBM33139.1"/>
    </source>
</evidence>
<keyword evidence="2" id="KW-1185">Reference proteome</keyword>
<protein>
    <submittedName>
        <fullName evidence="1">Uncharacterized protein</fullName>
    </submittedName>
</protein>
<reference evidence="1 2" key="1">
    <citation type="journal article" date="2019" name="Sci. Rep.">
        <title>Orb-weaving spider Araneus ventricosus genome elucidates the spidroin gene catalogue.</title>
        <authorList>
            <person name="Kono N."/>
            <person name="Nakamura H."/>
            <person name="Ohtoshi R."/>
            <person name="Moran D.A.P."/>
            <person name="Shinohara A."/>
            <person name="Yoshida Y."/>
            <person name="Fujiwara M."/>
            <person name="Mori M."/>
            <person name="Tomita M."/>
            <person name="Arakawa K."/>
        </authorList>
    </citation>
    <scope>NUCLEOTIDE SEQUENCE [LARGE SCALE GENOMIC DNA]</scope>
</reference>
<organism evidence="1 2">
    <name type="scientific">Araneus ventricosus</name>
    <name type="common">Orbweaver spider</name>
    <name type="synonym">Epeira ventricosa</name>
    <dbReference type="NCBI Taxonomy" id="182803"/>
    <lineage>
        <taxon>Eukaryota</taxon>
        <taxon>Metazoa</taxon>
        <taxon>Ecdysozoa</taxon>
        <taxon>Arthropoda</taxon>
        <taxon>Chelicerata</taxon>
        <taxon>Arachnida</taxon>
        <taxon>Araneae</taxon>
        <taxon>Araneomorphae</taxon>
        <taxon>Entelegynae</taxon>
        <taxon>Araneoidea</taxon>
        <taxon>Araneidae</taxon>
        <taxon>Araneus</taxon>
    </lineage>
</organism>
<name>A0A4Y2EXW9_ARAVE</name>
<accession>A0A4Y2EXW9</accession>
<evidence type="ECO:0000313" key="2">
    <source>
        <dbReference type="Proteomes" id="UP000499080"/>
    </source>
</evidence>
<gene>
    <name evidence="1" type="ORF">AVEN_56770_1</name>
</gene>
<dbReference type="Proteomes" id="UP000499080">
    <property type="component" value="Unassembled WGS sequence"/>
</dbReference>
<proteinExistence type="predicted"/>
<dbReference type="EMBL" id="BGPR01000725">
    <property type="protein sequence ID" value="GBM33139.1"/>
    <property type="molecule type" value="Genomic_DNA"/>
</dbReference>